<evidence type="ECO:0000313" key="4">
    <source>
        <dbReference type="Proteomes" id="UP000799429"/>
    </source>
</evidence>
<feature type="domain" description="Hypervirulence associated protein TUDOR" evidence="2">
    <location>
        <begin position="304"/>
        <end position="362"/>
    </location>
</feature>
<reference evidence="3" key="1">
    <citation type="journal article" date="2020" name="Stud. Mycol.">
        <title>101 Dothideomycetes genomes: a test case for predicting lifestyles and emergence of pathogens.</title>
        <authorList>
            <person name="Haridas S."/>
            <person name="Albert R."/>
            <person name="Binder M."/>
            <person name="Bloem J."/>
            <person name="Labutti K."/>
            <person name="Salamov A."/>
            <person name="Andreopoulos B."/>
            <person name="Baker S."/>
            <person name="Barry K."/>
            <person name="Bills G."/>
            <person name="Bluhm B."/>
            <person name="Cannon C."/>
            <person name="Castanera R."/>
            <person name="Culley D."/>
            <person name="Daum C."/>
            <person name="Ezra D."/>
            <person name="Gonzalez J."/>
            <person name="Henrissat B."/>
            <person name="Kuo A."/>
            <person name="Liang C."/>
            <person name="Lipzen A."/>
            <person name="Lutzoni F."/>
            <person name="Magnuson J."/>
            <person name="Mondo S."/>
            <person name="Nolan M."/>
            <person name="Ohm R."/>
            <person name="Pangilinan J."/>
            <person name="Park H.-J."/>
            <person name="Ramirez L."/>
            <person name="Alfaro M."/>
            <person name="Sun H."/>
            <person name="Tritt A."/>
            <person name="Yoshinaga Y."/>
            <person name="Zwiers L.-H."/>
            <person name="Turgeon B."/>
            <person name="Goodwin S."/>
            <person name="Spatafora J."/>
            <person name="Crous P."/>
            <person name="Grigoriev I."/>
        </authorList>
    </citation>
    <scope>NUCLEOTIDE SEQUENCE</scope>
    <source>
        <strain evidence="3">CBS 101060</strain>
    </source>
</reference>
<feature type="region of interest" description="Disordered" evidence="1">
    <location>
        <begin position="341"/>
        <end position="365"/>
    </location>
</feature>
<dbReference type="EMBL" id="MU006104">
    <property type="protein sequence ID" value="KAF2836299.1"/>
    <property type="molecule type" value="Genomic_DNA"/>
</dbReference>
<dbReference type="AlphaFoldDB" id="A0A9P4S5B5"/>
<dbReference type="Proteomes" id="UP000799429">
    <property type="component" value="Unassembled WGS sequence"/>
</dbReference>
<feature type="compositionally biased region" description="Basic and acidic residues" evidence="1">
    <location>
        <begin position="83"/>
        <end position="92"/>
    </location>
</feature>
<evidence type="ECO:0000313" key="3">
    <source>
        <dbReference type="EMBL" id="KAF2836299.1"/>
    </source>
</evidence>
<feature type="compositionally biased region" description="Basic and acidic residues" evidence="1">
    <location>
        <begin position="1"/>
        <end position="27"/>
    </location>
</feature>
<feature type="compositionally biased region" description="Basic and acidic residues" evidence="1">
    <location>
        <begin position="217"/>
        <end position="232"/>
    </location>
</feature>
<feature type="compositionally biased region" description="Basic and acidic residues" evidence="1">
    <location>
        <begin position="240"/>
        <end position="256"/>
    </location>
</feature>
<proteinExistence type="predicted"/>
<feature type="compositionally biased region" description="Basic and acidic residues" evidence="1">
    <location>
        <begin position="101"/>
        <end position="121"/>
    </location>
</feature>
<gene>
    <name evidence="3" type="ORF">M501DRAFT_997048</name>
</gene>
<keyword evidence="4" id="KW-1185">Reference proteome</keyword>
<evidence type="ECO:0000256" key="1">
    <source>
        <dbReference type="SAM" id="MobiDB-lite"/>
    </source>
</evidence>
<name>A0A9P4S5B5_9PEZI</name>
<dbReference type="Pfam" id="PF11160">
    <property type="entry name" value="Hva1_TUDOR"/>
    <property type="match status" value="1"/>
</dbReference>
<feature type="compositionally biased region" description="Basic and acidic residues" evidence="1">
    <location>
        <begin position="128"/>
        <end position="151"/>
    </location>
</feature>
<dbReference type="Gene3D" id="2.30.30.1060">
    <property type="match status" value="1"/>
</dbReference>
<feature type="region of interest" description="Disordered" evidence="1">
    <location>
        <begin position="1"/>
        <end position="311"/>
    </location>
</feature>
<feature type="compositionally biased region" description="Acidic residues" evidence="1">
    <location>
        <begin position="191"/>
        <end position="216"/>
    </location>
</feature>
<feature type="compositionally biased region" description="Basic and acidic residues" evidence="1">
    <location>
        <begin position="43"/>
        <end position="75"/>
    </location>
</feature>
<protein>
    <recommendedName>
        <fullName evidence="2">Hypervirulence associated protein TUDOR domain-containing protein</fullName>
    </recommendedName>
</protein>
<evidence type="ECO:0000259" key="2">
    <source>
        <dbReference type="Pfam" id="PF11160"/>
    </source>
</evidence>
<dbReference type="OrthoDB" id="3360421at2759"/>
<comment type="caution">
    <text evidence="3">The sequence shown here is derived from an EMBL/GenBank/DDBJ whole genome shotgun (WGS) entry which is preliminary data.</text>
</comment>
<sequence length="365" mass="40766">MPSKDKYTDPELREQVKEEIKAGDKGGKPGQWSARKAQMMASEYKKRGGDYTTDKKDQDESQKNLSKWGEEEWQTKEGSGNAKQEDGTEKRYLPKKAWKNMTEEEKNETDEKKQKGSKEGKQYVSNTEKAKESRKKANEEEAAEYDNKKLAEQGSDDEAMSEDGDDADIGVDAEQGQNEEGQDEVDKQNTDAEEYQPSEDEIAGDVDGVEDNEEEEEKGKNSQDRNARDKRTPKATKGGIDNDKAEVGKKRSRPSEDQISPNKKQKDASGKQRQNGTNGTTGSEHNGDEQSPKPGSKDRLPEKGQKVKWKAPSGYVEGEVIEIVHEEKEVDGKHVKATDSDPRIVLKSSSSGKTAVHKPDAVYFD</sequence>
<feature type="compositionally biased region" description="Polar residues" evidence="1">
    <location>
        <begin position="271"/>
        <end position="284"/>
    </location>
</feature>
<feature type="compositionally biased region" description="Acidic residues" evidence="1">
    <location>
        <begin position="154"/>
        <end position="171"/>
    </location>
</feature>
<feature type="compositionally biased region" description="Basic and acidic residues" evidence="1">
    <location>
        <begin position="285"/>
        <end position="305"/>
    </location>
</feature>
<accession>A0A9P4S5B5</accession>
<dbReference type="InterPro" id="IPR021331">
    <property type="entry name" value="Hva1_TUDOR"/>
</dbReference>
<organism evidence="3 4">
    <name type="scientific">Patellaria atrata CBS 101060</name>
    <dbReference type="NCBI Taxonomy" id="1346257"/>
    <lineage>
        <taxon>Eukaryota</taxon>
        <taxon>Fungi</taxon>
        <taxon>Dikarya</taxon>
        <taxon>Ascomycota</taxon>
        <taxon>Pezizomycotina</taxon>
        <taxon>Dothideomycetes</taxon>
        <taxon>Dothideomycetes incertae sedis</taxon>
        <taxon>Patellariales</taxon>
        <taxon>Patellariaceae</taxon>
        <taxon>Patellaria</taxon>
    </lineage>
</organism>